<organism evidence="1 2">
    <name type="scientific">Cetraspora pellucida</name>
    <dbReference type="NCBI Taxonomy" id="1433469"/>
    <lineage>
        <taxon>Eukaryota</taxon>
        <taxon>Fungi</taxon>
        <taxon>Fungi incertae sedis</taxon>
        <taxon>Mucoromycota</taxon>
        <taxon>Glomeromycotina</taxon>
        <taxon>Glomeromycetes</taxon>
        <taxon>Diversisporales</taxon>
        <taxon>Gigasporaceae</taxon>
        <taxon>Cetraspora</taxon>
    </lineage>
</organism>
<feature type="non-terminal residue" evidence="1">
    <location>
        <position position="100"/>
    </location>
</feature>
<gene>
    <name evidence="1" type="ORF">SPELUC_LOCUS10901</name>
</gene>
<keyword evidence="2" id="KW-1185">Reference proteome</keyword>
<evidence type="ECO:0000313" key="1">
    <source>
        <dbReference type="EMBL" id="CAG8693820.1"/>
    </source>
</evidence>
<evidence type="ECO:0000313" key="2">
    <source>
        <dbReference type="Proteomes" id="UP000789366"/>
    </source>
</evidence>
<reference evidence="1" key="1">
    <citation type="submission" date="2021-06" db="EMBL/GenBank/DDBJ databases">
        <authorList>
            <person name="Kallberg Y."/>
            <person name="Tangrot J."/>
            <person name="Rosling A."/>
        </authorList>
    </citation>
    <scope>NUCLEOTIDE SEQUENCE</scope>
    <source>
        <strain evidence="1">28 12/20/2015</strain>
    </source>
</reference>
<name>A0ACA9P5W8_9GLOM</name>
<accession>A0ACA9P5W8</accession>
<comment type="caution">
    <text evidence="1">The sequence shown here is derived from an EMBL/GenBank/DDBJ whole genome shotgun (WGS) entry which is preliminary data.</text>
</comment>
<dbReference type="Proteomes" id="UP000789366">
    <property type="component" value="Unassembled WGS sequence"/>
</dbReference>
<proteinExistence type="predicted"/>
<dbReference type="EMBL" id="CAJVPW010021533">
    <property type="protein sequence ID" value="CAG8693820.1"/>
    <property type="molecule type" value="Genomic_DNA"/>
</dbReference>
<feature type="non-terminal residue" evidence="1">
    <location>
        <position position="1"/>
    </location>
</feature>
<protein>
    <submittedName>
        <fullName evidence="1">17566_t:CDS:1</fullName>
    </submittedName>
</protein>
<sequence>SDENYNSDEFDESDKFDGLNKSDKFDEFNESVNPSGLDESNEKSKIISEFMAADMRIQELSTSLREYLNVKHTSRFINTHEIARQYKERSDKINITNEIF</sequence>